<feature type="domain" description="Polysaccharide biosynthesis protein CapD-like" evidence="4">
    <location>
        <begin position="297"/>
        <end position="580"/>
    </location>
</feature>
<dbReference type="GO" id="GO:0016829">
    <property type="term" value="F:lyase activity"/>
    <property type="evidence" value="ECO:0007669"/>
    <property type="project" value="UniProtKB-KW"/>
</dbReference>
<evidence type="ECO:0000259" key="4">
    <source>
        <dbReference type="Pfam" id="PF02719"/>
    </source>
</evidence>
<dbReference type="EC" id="4.2.1.135" evidence="5"/>
<dbReference type="Proteomes" id="UP000368032">
    <property type="component" value="Unassembled WGS sequence"/>
</dbReference>
<dbReference type="SUPFAM" id="SSF51735">
    <property type="entry name" value="NAD(P)-binding Rossmann-fold domains"/>
    <property type="match status" value="2"/>
</dbReference>
<feature type="transmembrane region" description="Helical" evidence="3">
    <location>
        <begin position="120"/>
        <end position="139"/>
    </location>
</feature>
<dbReference type="Pfam" id="PF02719">
    <property type="entry name" value="Polysacc_synt_2"/>
    <property type="match status" value="1"/>
</dbReference>
<dbReference type="PANTHER" id="PTHR43318:SF1">
    <property type="entry name" value="POLYSACCHARIDE BIOSYNTHESIS PROTEIN EPSC-RELATED"/>
    <property type="match status" value="1"/>
</dbReference>
<feature type="transmembrane region" description="Helical" evidence="3">
    <location>
        <begin position="47"/>
        <end position="74"/>
    </location>
</feature>
<dbReference type="EMBL" id="CABWIF010000022">
    <property type="protein sequence ID" value="VWL96962.1"/>
    <property type="molecule type" value="Genomic_DNA"/>
</dbReference>
<reference evidence="5 6" key="1">
    <citation type="submission" date="2019-10" db="EMBL/GenBank/DDBJ databases">
        <authorList>
            <person name="Wolf R A."/>
        </authorList>
    </citation>
    <scope>NUCLEOTIDE SEQUENCE [LARGE SCALE GENOMIC DNA]</scope>
    <source>
        <strain evidence="5">Collinsella_aerofaciens_DSM_13712</strain>
    </source>
</reference>
<keyword evidence="5" id="KW-0456">Lyase</keyword>
<evidence type="ECO:0000256" key="1">
    <source>
        <dbReference type="ARBA" id="ARBA00007430"/>
    </source>
</evidence>
<sequence>MNTKSKSAKQKGKLSAFEPYALMAYDIVATFIAVFVASWGTQHWATLSGAAGACPAILVLALVNVVVFWFFHMYSSLWRYASISEAGRIVAAVTVSSVIGDVIFNVLFGKGMTLREDVMAWAVVLIICGGGRFAIRAIYGSQLWRFKSNSDAHLPRTLIVGAGETGSLSIKRMLNGDPDMIGDPVAVVDDDPNKQNQRIHDVKVCGTCADIPTIAHDCEAEQIVVAIPSATHEERQRIYDLCMKTGLRVLTLPNVRDIPQDGVGRVALREVEISDLLSREEKSLDLNQMGYVTGKRILVTGGGGSIGSELVRQLLPAKPAQIVLFDIYENTTYELYHDIIKTAHDQGTDIQVYIGSITHLPAITKVFEKYHPQVVFHAAAHKHVPLMEHNAREAIENNVFGTLNVVRLADKFQCSHYVQISTDKAVNPTNVMGATKRMDEMIVQYYAANSKTIFTAVRFGNVLGSHGSVIPLFKRQLREGGPITITHKDITRYFMTIPEASKLVITAGALAHGGEIFVLDMGEPVKIYDLAINLITLSGLKPGKDIQIKEVGLRPGEKMYEELLMDNEQLLPTEHSEIRISTAEADKMEEIKDKLEKLQDCLDKENDTVKSVLAEVVPTYHPQFND</sequence>
<protein>
    <submittedName>
        <fullName evidence="5">UDP-N-acetyl-alpha-D-glucosamine C6 dehydratase</fullName>
        <ecNumber evidence="5">4.2.1.135</ecNumber>
    </submittedName>
</protein>
<keyword evidence="3" id="KW-0472">Membrane</keyword>
<keyword evidence="3" id="KW-0812">Transmembrane</keyword>
<evidence type="ECO:0000313" key="6">
    <source>
        <dbReference type="Proteomes" id="UP000368032"/>
    </source>
</evidence>
<feature type="transmembrane region" description="Helical" evidence="3">
    <location>
        <begin position="86"/>
        <end position="108"/>
    </location>
</feature>
<dbReference type="CDD" id="cd05237">
    <property type="entry name" value="UDP_invert_4-6DH_SDR_e"/>
    <property type="match status" value="1"/>
</dbReference>
<comment type="similarity">
    <text evidence="1">Belongs to the polysaccharide synthase family.</text>
</comment>
<accession>A0A5K1J2W1</accession>
<dbReference type="InterPro" id="IPR036291">
    <property type="entry name" value="NAD(P)-bd_dom_sf"/>
</dbReference>
<feature type="transmembrane region" description="Helical" evidence="3">
    <location>
        <begin position="20"/>
        <end position="41"/>
    </location>
</feature>
<keyword evidence="3" id="KW-1133">Transmembrane helix</keyword>
<evidence type="ECO:0000256" key="3">
    <source>
        <dbReference type="SAM" id="Phobius"/>
    </source>
</evidence>
<dbReference type="InterPro" id="IPR003869">
    <property type="entry name" value="Polysac_CapD-like"/>
</dbReference>
<feature type="coiled-coil region" evidence="2">
    <location>
        <begin position="578"/>
        <end position="615"/>
    </location>
</feature>
<dbReference type="AlphaFoldDB" id="A0A5K1J2W1"/>
<dbReference type="InterPro" id="IPR051203">
    <property type="entry name" value="Polysaccharide_Synthase-Rel"/>
</dbReference>
<name>A0A5K1J2W1_9ACTN</name>
<organism evidence="5 6">
    <name type="scientific">Collinsella aerofaciens</name>
    <dbReference type="NCBI Taxonomy" id="74426"/>
    <lineage>
        <taxon>Bacteria</taxon>
        <taxon>Bacillati</taxon>
        <taxon>Actinomycetota</taxon>
        <taxon>Coriobacteriia</taxon>
        <taxon>Coriobacteriales</taxon>
        <taxon>Coriobacteriaceae</taxon>
        <taxon>Collinsella</taxon>
    </lineage>
</organism>
<keyword evidence="2" id="KW-0175">Coiled coil</keyword>
<evidence type="ECO:0000313" key="5">
    <source>
        <dbReference type="EMBL" id="VWL96962.1"/>
    </source>
</evidence>
<proteinExistence type="inferred from homology"/>
<dbReference type="Gene3D" id="3.40.50.720">
    <property type="entry name" value="NAD(P)-binding Rossmann-like Domain"/>
    <property type="match status" value="2"/>
</dbReference>
<gene>
    <name evidence="5" type="primary">pglF</name>
    <name evidence="5" type="ORF">CKJAJONC_00227</name>
</gene>
<evidence type="ECO:0000256" key="2">
    <source>
        <dbReference type="SAM" id="Coils"/>
    </source>
</evidence>
<dbReference type="Pfam" id="PF13727">
    <property type="entry name" value="CoA_binding_3"/>
    <property type="match status" value="1"/>
</dbReference>
<dbReference type="PANTHER" id="PTHR43318">
    <property type="entry name" value="UDP-N-ACETYLGLUCOSAMINE 4,6-DEHYDRATASE"/>
    <property type="match status" value="1"/>
</dbReference>